<keyword evidence="8 9" id="KW-0472">Membrane</keyword>
<organism evidence="12 13">
    <name type="scientific">Botrimarina hoheduenensis</name>
    <dbReference type="NCBI Taxonomy" id="2528000"/>
    <lineage>
        <taxon>Bacteria</taxon>
        <taxon>Pseudomonadati</taxon>
        <taxon>Planctomycetota</taxon>
        <taxon>Planctomycetia</taxon>
        <taxon>Pirellulales</taxon>
        <taxon>Lacipirellulaceae</taxon>
        <taxon>Botrimarina</taxon>
    </lineage>
</organism>
<evidence type="ECO:0000256" key="1">
    <source>
        <dbReference type="ARBA" id="ARBA00004651"/>
    </source>
</evidence>
<keyword evidence="4 9" id="KW-0812">Transmembrane</keyword>
<evidence type="ECO:0000256" key="6">
    <source>
        <dbReference type="ARBA" id="ARBA00022840"/>
    </source>
</evidence>
<gene>
    <name evidence="12" type="primary">msbA</name>
    <name evidence="12" type="ORF">Pla111_10130</name>
</gene>
<dbReference type="EMBL" id="SJPH01000002">
    <property type="protein sequence ID" value="TWT47399.1"/>
    <property type="molecule type" value="Genomic_DNA"/>
</dbReference>
<dbReference type="GO" id="GO:0034040">
    <property type="term" value="F:ATPase-coupled lipid transmembrane transporter activity"/>
    <property type="evidence" value="ECO:0007669"/>
    <property type="project" value="TreeGrafter"/>
</dbReference>
<dbReference type="GO" id="GO:0016887">
    <property type="term" value="F:ATP hydrolysis activity"/>
    <property type="evidence" value="ECO:0007669"/>
    <property type="project" value="InterPro"/>
</dbReference>
<dbReference type="PANTHER" id="PTHR24221">
    <property type="entry name" value="ATP-BINDING CASSETTE SUB-FAMILY B"/>
    <property type="match status" value="1"/>
</dbReference>
<evidence type="ECO:0000256" key="5">
    <source>
        <dbReference type="ARBA" id="ARBA00022741"/>
    </source>
</evidence>
<dbReference type="InterPro" id="IPR011527">
    <property type="entry name" value="ABC1_TM_dom"/>
</dbReference>
<evidence type="ECO:0000256" key="9">
    <source>
        <dbReference type="SAM" id="Phobius"/>
    </source>
</evidence>
<evidence type="ECO:0000256" key="2">
    <source>
        <dbReference type="ARBA" id="ARBA00022448"/>
    </source>
</evidence>
<dbReference type="OrthoDB" id="9762778at2"/>
<evidence type="ECO:0000313" key="13">
    <source>
        <dbReference type="Proteomes" id="UP000318995"/>
    </source>
</evidence>
<feature type="domain" description="ABC transporter" evidence="10">
    <location>
        <begin position="418"/>
        <end position="640"/>
    </location>
</feature>
<evidence type="ECO:0000256" key="4">
    <source>
        <dbReference type="ARBA" id="ARBA00022692"/>
    </source>
</evidence>
<feature type="transmembrane region" description="Helical" evidence="9">
    <location>
        <begin position="215"/>
        <end position="245"/>
    </location>
</feature>
<keyword evidence="13" id="KW-1185">Reference proteome</keyword>
<keyword evidence="12" id="KW-0378">Hydrolase</keyword>
<protein>
    <submittedName>
        <fullName evidence="12">Lipid A export ATP-binding/permease protein MsbA</fullName>
        <ecNumber evidence="12">3.6.3.-</ecNumber>
    </submittedName>
</protein>
<dbReference type="PROSITE" id="PS50929">
    <property type="entry name" value="ABC_TM1F"/>
    <property type="match status" value="1"/>
</dbReference>
<keyword evidence="7 9" id="KW-1133">Transmembrane helix</keyword>
<dbReference type="Gene3D" id="1.20.1560.10">
    <property type="entry name" value="ABC transporter type 1, transmembrane domain"/>
    <property type="match status" value="1"/>
</dbReference>
<dbReference type="InterPro" id="IPR027417">
    <property type="entry name" value="P-loop_NTPase"/>
</dbReference>
<evidence type="ECO:0000259" key="10">
    <source>
        <dbReference type="PROSITE" id="PS50893"/>
    </source>
</evidence>
<comment type="subcellular location">
    <subcellularLocation>
        <location evidence="1">Cell membrane</location>
        <topology evidence="1">Multi-pass membrane protein</topology>
    </subcellularLocation>
</comment>
<dbReference type="SUPFAM" id="SSF52540">
    <property type="entry name" value="P-loop containing nucleoside triphosphate hydrolases"/>
    <property type="match status" value="1"/>
</dbReference>
<dbReference type="GO" id="GO:0005524">
    <property type="term" value="F:ATP binding"/>
    <property type="evidence" value="ECO:0007669"/>
    <property type="project" value="UniProtKB-KW"/>
</dbReference>
<sequence length="641" mass="70805">MKLFLRAVKEGLRYWPALIGAVLCSIGVAVLWGANIAALFPLIETTLSGHSIQEYHAERLEGLRETLASRELELQALSAAPDEAATKTEIESLQMRIGIDRASVDSGEWIQTKLETWLPEGPFATVVLVASLVMVGTMLRVLFMMTNATLIAYVTQSTVRDIRSRLFSKALDLDRTRFHELGISGYQAQITHTSDLLAMGITNFFSGAITEPLRILSCLIGAFLVSWRLTLASLVLAPLAAYLVISLNRRVRGLSVRLLDRSLGFHHVILEVLGGHHTVQANTMEPFERERFHDATGQMKQTAMLATFYNSLAHPITELFGMGMLCIGMVVSSYLVLNQATSIFGIPMCDEPLSLPAMTVFFGLLIGAADPLRKFSGVVNGINNGMAAAGILYPVLDRQSTITDPEFPESLPAQIKQIELRNVCFGYNESHLVLRGANLKIDYRDRIAVVGPNGCGKSTLVNLLCRYYEPQSGLVLINGTPVCDYNISELRSRFALVSQQAELFNESLLHNIRYGRWDACEEEIYAAARLARADDFIQALPDKYHTVVGSNGHRLSGGQRQRVALARAFLRNAEVLVLDEATSQIDVESERLIHEALAEYGRDRTIIFITHRESTLSLATRVVRIEDGQIKEIACPASQAA</sequence>
<evidence type="ECO:0000256" key="3">
    <source>
        <dbReference type="ARBA" id="ARBA00022475"/>
    </source>
</evidence>
<accession>A0A5C5WBE8</accession>
<dbReference type="SUPFAM" id="SSF90123">
    <property type="entry name" value="ABC transporter transmembrane region"/>
    <property type="match status" value="1"/>
</dbReference>
<dbReference type="GO" id="GO:0140359">
    <property type="term" value="F:ABC-type transporter activity"/>
    <property type="evidence" value="ECO:0007669"/>
    <property type="project" value="InterPro"/>
</dbReference>
<dbReference type="Proteomes" id="UP000318995">
    <property type="component" value="Unassembled WGS sequence"/>
</dbReference>
<feature type="domain" description="ABC transmembrane type-1" evidence="11">
    <location>
        <begin position="129"/>
        <end position="384"/>
    </location>
</feature>
<dbReference type="InterPro" id="IPR003439">
    <property type="entry name" value="ABC_transporter-like_ATP-bd"/>
</dbReference>
<evidence type="ECO:0000313" key="12">
    <source>
        <dbReference type="EMBL" id="TWT47399.1"/>
    </source>
</evidence>
<dbReference type="InterPro" id="IPR017871">
    <property type="entry name" value="ABC_transporter-like_CS"/>
</dbReference>
<dbReference type="EC" id="3.6.3.-" evidence="12"/>
<dbReference type="SMART" id="SM00382">
    <property type="entry name" value="AAA"/>
    <property type="match status" value="1"/>
</dbReference>
<comment type="caution">
    <text evidence="12">The sequence shown here is derived from an EMBL/GenBank/DDBJ whole genome shotgun (WGS) entry which is preliminary data.</text>
</comment>
<evidence type="ECO:0000259" key="11">
    <source>
        <dbReference type="PROSITE" id="PS50929"/>
    </source>
</evidence>
<name>A0A5C5WBE8_9BACT</name>
<evidence type="ECO:0000256" key="7">
    <source>
        <dbReference type="ARBA" id="ARBA00022989"/>
    </source>
</evidence>
<dbReference type="InterPro" id="IPR039421">
    <property type="entry name" value="Type_1_exporter"/>
</dbReference>
<proteinExistence type="predicted"/>
<keyword evidence="2" id="KW-0813">Transport</keyword>
<dbReference type="InterPro" id="IPR003593">
    <property type="entry name" value="AAA+_ATPase"/>
</dbReference>
<keyword evidence="6 12" id="KW-0067">ATP-binding</keyword>
<feature type="transmembrane region" description="Helical" evidence="9">
    <location>
        <begin position="12"/>
        <end position="34"/>
    </location>
</feature>
<reference evidence="12 13" key="1">
    <citation type="submission" date="2019-02" db="EMBL/GenBank/DDBJ databases">
        <title>Deep-cultivation of Planctomycetes and their phenomic and genomic characterization uncovers novel biology.</title>
        <authorList>
            <person name="Wiegand S."/>
            <person name="Jogler M."/>
            <person name="Boedeker C."/>
            <person name="Pinto D."/>
            <person name="Vollmers J."/>
            <person name="Rivas-Marin E."/>
            <person name="Kohn T."/>
            <person name="Peeters S.H."/>
            <person name="Heuer A."/>
            <person name="Rast P."/>
            <person name="Oberbeckmann S."/>
            <person name="Bunk B."/>
            <person name="Jeske O."/>
            <person name="Meyerdierks A."/>
            <person name="Storesund J.E."/>
            <person name="Kallscheuer N."/>
            <person name="Luecker S."/>
            <person name="Lage O.M."/>
            <person name="Pohl T."/>
            <person name="Merkel B.J."/>
            <person name="Hornburger P."/>
            <person name="Mueller R.-W."/>
            <person name="Bruemmer F."/>
            <person name="Labrenz M."/>
            <person name="Spormann A.M."/>
            <person name="Op Den Camp H."/>
            <person name="Overmann J."/>
            <person name="Amann R."/>
            <person name="Jetten M.S.M."/>
            <person name="Mascher T."/>
            <person name="Medema M.H."/>
            <person name="Devos D.P."/>
            <person name="Kaster A.-K."/>
            <person name="Ovreas L."/>
            <person name="Rohde M."/>
            <person name="Galperin M.Y."/>
            <person name="Jogler C."/>
        </authorList>
    </citation>
    <scope>NUCLEOTIDE SEQUENCE [LARGE SCALE GENOMIC DNA]</scope>
    <source>
        <strain evidence="12 13">Pla111</strain>
    </source>
</reference>
<feature type="transmembrane region" description="Helical" evidence="9">
    <location>
        <begin position="123"/>
        <end position="143"/>
    </location>
</feature>
<dbReference type="PROSITE" id="PS00211">
    <property type="entry name" value="ABC_TRANSPORTER_1"/>
    <property type="match status" value="1"/>
</dbReference>
<dbReference type="GO" id="GO:0005886">
    <property type="term" value="C:plasma membrane"/>
    <property type="evidence" value="ECO:0007669"/>
    <property type="project" value="UniProtKB-SubCell"/>
</dbReference>
<dbReference type="FunFam" id="3.40.50.300:FF:000299">
    <property type="entry name" value="ABC transporter ATP-binding protein/permease"/>
    <property type="match status" value="1"/>
</dbReference>
<dbReference type="InterPro" id="IPR036640">
    <property type="entry name" value="ABC1_TM_sf"/>
</dbReference>
<evidence type="ECO:0000256" key="8">
    <source>
        <dbReference type="ARBA" id="ARBA00023136"/>
    </source>
</evidence>
<dbReference type="PROSITE" id="PS50893">
    <property type="entry name" value="ABC_TRANSPORTER_2"/>
    <property type="match status" value="1"/>
</dbReference>
<dbReference type="Gene3D" id="3.40.50.300">
    <property type="entry name" value="P-loop containing nucleotide triphosphate hydrolases"/>
    <property type="match status" value="1"/>
</dbReference>
<dbReference type="RefSeq" id="WP_146571985.1">
    <property type="nucleotide sequence ID" value="NZ_SJPH01000002.1"/>
</dbReference>
<keyword evidence="5" id="KW-0547">Nucleotide-binding</keyword>
<dbReference type="Pfam" id="PF00005">
    <property type="entry name" value="ABC_tran"/>
    <property type="match status" value="1"/>
</dbReference>
<dbReference type="PANTHER" id="PTHR24221:SF654">
    <property type="entry name" value="ATP-BINDING CASSETTE SUB-FAMILY B MEMBER 6"/>
    <property type="match status" value="1"/>
</dbReference>
<dbReference type="AlphaFoldDB" id="A0A5C5WBE8"/>
<dbReference type="Pfam" id="PF00664">
    <property type="entry name" value="ABC_membrane"/>
    <property type="match status" value="1"/>
</dbReference>
<keyword evidence="3" id="KW-1003">Cell membrane</keyword>